<evidence type="ECO:0000256" key="4">
    <source>
        <dbReference type="ARBA" id="ARBA00022692"/>
    </source>
</evidence>
<dbReference type="Gene3D" id="1.10.3720.10">
    <property type="entry name" value="MetI-like"/>
    <property type="match status" value="1"/>
</dbReference>
<reference evidence="10" key="1">
    <citation type="journal article" date="2019" name="Int. J. Syst. Evol. Microbiol.">
        <title>The Global Catalogue of Microorganisms (GCM) 10K type strain sequencing project: providing services to taxonomists for standard genome sequencing and annotation.</title>
        <authorList>
            <consortium name="The Broad Institute Genomics Platform"/>
            <consortium name="The Broad Institute Genome Sequencing Center for Infectious Disease"/>
            <person name="Wu L."/>
            <person name="Ma J."/>
        </authorList>
    </citation>
    <scope>NUCLEOTIDE SEQUENCE [LARGE SCALE GENOMIC DNA]</scope>
    <source>
        <strain evidence="10">CGMCC 1.3240</strain>
    </source>
</reference>
<dbReference type="PANTHER" id="PTHR32243">
    <property type="entry name" value="MALTOSE TRANSPORT SYSTEM PERMEASE-RELATED"/>
    <property type="match status" value="1"/>
</dbReference>
<dbReference type="EMBL" id="JBHSOW010000058">
    <property type="protein sequence ID" value="MFC5650554.1"/>
    <property type="molecule type" value="Genomic_DNA"/>
</dbReference>
<feature type="domain" description="ABC transmembrane type-1" evidence="8">
    <location>
        <begin position="70"/>
        <end position="263"/>
    </location>
</feature>
<comment type="subcellular location">
    <subcellularLocation>
        <location evidence="1 7">Cell membrane</location>
        <topology evidence="1 7">Multi-pass membrane protein</topology>
    </subcellularLocation>
</comment>
<protein>
    <submittedName>
        <fullName evidence="9">Carbohydrate ABC transporter permease</fullName>
    </submittedName>
</protein>
<keyword evidence="4 7" id="KW-0812">Transmembrane</keyword>
<dbReference type="Pfam" id="PF00528">
    <property type="entry name" value="BPD_transp_1"/>
    <property type="match status" value="1"/>
</dbReference>
<evidence type="ECO:0000256" key="6">
    <source>
        <dbReference type="ARBA" id="ARBA00023136"/>
    </source>
</evidence>
<comment type="caution">
    <text evidence="9">The sequence shown here is derived from an EMBL/GenBank/DDBJ whole genome shotgun (WGS) entry which is preliminary data.</text>
</comment>
<keyword evidence="3" id="KW-1003">Cell membrane</keyword>
<evidence type="ECO:0000256" key="7">
    <source>
        <dbReference type="RuleBase" id="RU363032"/>
    </source>
</evidence>
<dbReference type="InterPro" id="IPR000515">
    <property type="entry name" value="MetI-like"/>
</dbReference>
<feature type="transmembrane region" description="Helical" evidence="7">
    <location>
        <begin position="108"/>
        <end position="126"/>
    </location>
</feature>
<proteinExistence type="inferred from homology"/>
<evidence type="ECO:0000313" key="10">
    <source>
        <dbReference type="Proteomes" id="UP001596047"/>
    </source>
</evidence>
<evidence type="ECO:0000256" key="2">
    <source>
        <dbReference type="ARBA" id="ARBA00022448"/>
    </source>
</evidence>
<feature type="transmembrane region" description="Helical" evidence="7">
    <location>
        <begin position="69"/>
        <end position="96"/>
    </location>
</feature>
<dbReference type="InterPro" id="IPR035906">
    <property type="entry name" value="MetI-like_sf"/>
</dbReference>
<keyword evidence="2 7" id="KW-0813">Transport</keyword>
<evidence type="ECO:0000313" key="9">
    <source>
        <dbReference type="EMBL" id="MFC5650554.1"/>
    </source>
</evidence>
<keyword evidence="10" id="KW-1185">Reference proteome</keyword>
<dbReference type="PROSITE" id="PS50928">
    <property type="entry name" value="ABC_TM1"/>
    <property type="match status" value="1"/>
</dbReference>
<dbReference type="PANTHER" id="PTHR32243:SF18">
    <property type="entry name" value="INNER MEMBRANE ABC TRANSPORTER PERMEASE PROTEIN YCJP"/>
    <property type="match status" value="1"/>
</dbReference>
<keyword evidence="5 7" id="KW-1133">Transmembrane helix</keyword>
<feature type="transmembrane region" description="Helical" evidence="7">
    <location>
        <begin position="242"/>
        <end position="263"/>
    </location>
</feature>
<evidence type="ECO:0000256" key="5">
    <source>
        <dbReference type="ARBA" id="ARBA00022989"/>
    </source>
</evidence>
<dbReference type="CDD" id="cd06261">
    <property type="entry name" value="TM_PBP2"/>
    <property type="match status" value="1"/>
</dbReference>
<dbReference type="SUPFAM" id="SSF161098">
    <property type="entry name" value="MetI-like"/>
    <property type="match status" value="1"/>
</dbReference>
<dbReference type="RefSeq" id="WP_379189117.1">
    <property type="nucleotide sequence ID" value="NZ_JBHSOW010000058.1"/>
</dbReference>
<evidence type="ECO:0000256" key="3">
    <source>
        <dbReference type="ARBA" id="ARBA00022475"/>
    </source>
</evidence>
<accession>A0ABW0W0R1</accession>
<gene>
    <name evidence="9" type="ORF">ACFPYJ_15765</name>
</gene>
<evidence type="ECO:0000256" key="1">
    <source>
        <dbReference type="ARBA" id="ARBA00004651"/>
    </source>
</evidence>
<sequence length="277" mass="31282">MRILKTSTKIYYLVLIPYGLFTAFCFAWLVVTSLKSNASFFATSPWSFPDKFQWGNYIRAWEIANIGSYFVNSMIVTTVATLGTLIIASMAAYIVARIPFRWSGMVQIFFLVGMMLPPFMIVIPLYSVLQTMFLLNSIWGLIFVYITTQIPFNLFIISSFYKSIPYDYEEAAAIDGAGPFHIFARIIAPQTWPALVGCGIINVLHNWNEFLYALVFVSDKKNYTLPLGLFRLNETALYSADWVTLFAGMAISSVPVLILFALMQKHFTSGMSQGALK</sequence>
<evidence type="ECO:0000259" key="8">
    <source>
        <dbReference type="PROSITE" id="PS50928"/>
    </source>
</evidence>
<dbReference type="Proteomes" id="UP001596047">
    <property type="component" value="Unassembled WGS sequence"/>
</dbReference>
<dbReference type="InterPro" id="IPR050901">
    <property type="entry name" value="BP-dep_ABC_trans_perm"/>
</dbReference>
<feature type="transmembrane region" description="Helical" evidence="7">
    <location>
        <begin position="138"/>
        <end position="161"/>
    </location>
</feature>
<feature type="transmembrane region" description="Helical" evidence="7">
    <location>
        <begin position="12"/>
        <end position="31"/>
    </location>
</feature>
<keyword evidence="6 7" id="KW-0472">Membrane</keyword>
<comment type="similarity">
    <text evidence="7">Belongs to the binding-protein-dependent transport system permease family.</text>
</comment>
<organism evidence="9 10">
    <name type="scientific">Paenibacillus solisilvae</name>
    <dbReference type="NCBI Taxonomy" id="2486751"/>
    <lineage>
        <taxon>Bacteria</taxon>
        <taxon>Bacillati</taxon>
        <taxon>Bacillota</taxon>
        <taxon>Bacilli</taxon>
        <taxon>Bacillales</taxon>
        <taxon>Paenibacillaceae</taxon>
        <taxon>Paenibacillus</taxon>
    </lineage>
</organism>
<name>A0ABW0W0R1_9BACL</name>